<feature type="transmembrane region" description="Helical" evidence="1">
    <location>
        <begin position="244"/>
        <end position="268"/>
    </location>
</feature>
<organism evidence="2 3">
    <name type="scientific">Candidatus Lachnoclostridium stercoravium</name>
    <dbReference type="NCBI Taxonomy" id="2838633"/>
    <lineage>
        <taxon>Bacteria</taxon>
        <taxon>Bacillati</taxon>
        <taxon>Bacillota</taxon>
        <taxon>Clostridia</taxon>
        <taxon>Lachnospirales</taxon>
        <taxon>Lachnospiraceae</taxon>
    </lineage>
</organism>
<feature type="transmembrane region" description="Helical" evidence="1">
    <location>
        <begin position="52"/>
        <end position="76"/>
    </location>
</feature>
<evidence type="ECO:0000313" key="3">
    <source>
        <dbReference type="Proteomes" id="UP000823900"/>
    </source>
</evidence>
<feature type="transmembrane region" description="Helical" evidence="1">
    <location>
        <begin position="214"/>
        <end position="238"/>
    </location>
</feature>
<evidence type="ECO:0000313" key="2">
    <source>
        <dbReference type="EMBL" id="HJA71963.1"/>
    </source>
</evidence>
<evidence type="ECO:0000256" key="1">
    <source>
        <dbReference type="SAM" id="Phobius"/>
    </source>
</evidence>
<feature type="transmembrane region" description="Helical" evidence="1">
    <location>
        <begin position="139"/>
        <end position="158"/>
    </location>
</feature>
<feature type="transmembrane region" description="Helical" evidence="1">
    <location>
        <begin position="189"/>
        <end position="207"/>
    </location>
</feature>
<keyword evidence="1" id="KW-0812">Transmembrane</keyword>
<keyword evidence="1" id="KW-0472">Membrane</keyword>
<dbReference type="EMBL" id="DWZA01000091">
    <property type="protein sequence ID" value="HJA71963.1"/>
    <property type="molecule type" value="Genomic_DNA"/>
</dbReference>
<proteinExistence type="predicted"/>
<name>A0A9D2KNV2_9FIRM</name>
<comment type="caution">
    <text evidence="2">The sequence shown here is derived from an EMBL/GenBank/DDBJ whole genome shotgun (WGS) entry which is preliminary data.</text>
</comment>
<dbReference type="AlphaFoldDB" id="A0A9D2KNV2"/>
<gene>
    <name evidence="2" type="ORF">IAA07_10400</name>
</gene>
<feature type="transmembrane region" description="Helical" evidence="1">
    <location>
        <begin position="112"/>
        <end position="132"/>
    </location>
</feature>
<sequence>MKGLLVFKEQLREFYGRHGAIVRPLIKFVLAFAVFTILNQNIGFMAQLKNPLVVAGLSAVCCVLPYGVISLVAAAFALAHINAVSMEIAVLTAAFLVVVVLLYYGFQPGDSILLILTPALFFLNIPYVIPLLAGLSCGLISVIPVSCGVVIYYILLYVKENAGVLTGAASVDITEKYSQIIKNVFSNQAMMVMILAFAVGILAVLVIRNTSMDYAWTIAIIVGTVAQLAVIFTGDFLFNITLPIIPLIAGTAISMALAMIYQFFVLAVDYSRTEYLQYEDDDYYYYVKAVPKITVSTPDVKVQQINARKKSKL</sequence>
<dbReference type="Proteomes" id="UP000823900">
    <property type="component" value="Unassembled WGS sequence"/>
</dbReference>
<feature type="transmembrane region" description="Helical" evidence="1">
    <location>
        <begin position="88"/>
        <end position="106"/>
    </location>
</feature>
<feature type="transmembrane region" description="Helical" evidence="1">
    <location>
        <begin position="21"/>
        <end position="40"/>
    </location>
</feature>
<accession>A0A9D2KNV2</accession>
<reference evidence="2" key="1">
    <citation type="journal article" date="2021" name="PeerJ">
        <title>Extensive microbial diversity within the chicken gut microbiome revealed by metagenomics and culture.</title>
        <authorList>
            <person name="Gilroy R."/>
            <person name="Ravi A."/>
            <person name="Getino M."/>
            <person name="Pursley I."/>
            <person name="Horton D.L."/>
            <person name="Alikhan N.F."/>
            <person name="Baker D."/>
            <person name="Gharbi K."/>
            <person name="Hall N."/>
            <person name="Watson M."/>
            <person name="Adriaenssens E.M."/>
            <person name="Foster-Nyarko E."/>
            <person name="Jarju S."/>
            <person name="Secka A."/>
            <person name="Antonio M."/>
            <person name="Oren A."/>
            <person name="Chaudhuri R.R."/>
            <person name="La Ragione R."/>
            <person name="Hildebrand F."/>
            <person name="Pallen M.J."/>
        </authorList>
    </citation>
    <scope>NUCLEOTIDE SEQUENCE</scope>
    <source>
        <strain evidence="2">CHK178-16964</strain>
    </source>
</reference>
<reference evidence="2" key="2">
    <citation type="submission" date="2021-04" db="EMBL/GenBank/DDBJ databases">
        <authorList>
            <person name="Gilroy R."/>
        </authorList>
    </citation>
    <scope>NUCLEOTIDE SEQUENCE</scope>
    <source>
        <strain evidence="2">CHK178-16964</strain>
    </source>
</reference>
<keyword evidence="1" id="KW-1133">Transmembrane helix</keyword>
<protein>
    <submittedName>
        <fullName evidence="2">ABC transporter permease</fullName>
    </submittedName>
</protein>